<feature type="region of interest" description="Disordered" evidence="1">
    <location>
        <begin position="34"/>
        <end position="100"/>
    </location>
</feature>
<reference evidence="2 3" key="1">
    <citation type="submission" date="2024-01" db="EMBL/GenBank/DDBJ databases">
        <title>The complete chloroplast genome sequence of Lithospermum erythrorhizon: insights into the phylogenetic relationship among Boraginaceae species and the maternal lineages of purple gromwells.</title>
        <authorList>
            <person name="Okada T."/>
            <person name="Watanabe K."/>
        </authorList>
    </citation>
    <scope>NUCLEOTIDE SEQUENCE [LARGE SCALE GENOMIC DNA]</scope>
</reference>
<gene>
    <name evidence="2" type="ORF">LIER_24606</name>
</gene>
<keyword evidence="3" id="KW-1185">Reference proteome</keyword>
<feature type="compositionally biased region" description="Polar residues" evidence="1">
    <location>
        <begin position="42"/>
        <end position="97"/>
    </location>
</feature>
<dbReference type="PANTHER" id="PTHR35099">
    <property type="entry name" value="OS02G0182700 PROTEIN"/>
    <property type="match status" value="1"/>
</dbReference>
<accession>A0AAV3R1S1</accession>
<comment type="caution">
    <text evidence="2">The sequence shown here is derived from an EMBL/GenBank/DDBJ whole genome shotgun (WGS) entry which is preliminary data.</text>
</comment>
<organism evidence="2 3">
    <name type="scientific">Lithospermum erythrorhizon</name>
    <name type="common">Purple gromwell</name>
    <name type="synonym">Lithospermum officinale var. erythrorhizon</name>
    <dbReference type="NCBI Taxonomy" id="34254"/>
    <lineage>
        <taxon>Eukaryota</taxon>
        <taxon>Viridiplantae</taxon>
        <taxon>Streptophyta</taxon>
        <taxon>Embryophyta</taxon>
        <taxon>Tracheophyta</taxon>
        <taxon>Spermatophyta</taxon>
        <taxon>Magnoliopsida</taxon>
        <taxon>eudicotyledons</taxon>
        <taxon>Gunneridae</taxon>
        <taxon>Pentapetalae</taxon>
        <taxon>asterids</taxon>
        <taxon>lamiids</taxon>
        <taxon>Boraginales</taxon>
        <taxon>Boraginaceae</taxon>
        <taxon>Boraginoideae</taxon>
        <taxon>Lithospermeae</taxon>
        <taxon>Lithospermum</taxon>
    </lineage>
</organism>
<dbReference type="Proteomes" id="UP001454036">
    <property type="component" value="Unassembled WGS sequence"/>
</dbReference>
<evidence type="ECO:0000313" key="3">
    <source>
        <dbReference type="Proteomes" id="UP001454036"/>
    </source>
</evidence>
<protein>
    <submittedName>
        <fullName evidence="2">Uncharacterized protein</fullName>
    </submittedName>
</protein>
<name>A0AAV3R1S1_LITER</name>
<dbReference type="PANTHER" id="PTHR35099:SF2">
    <property type="entry name" value="OS02G0182700 PROTEIN"/>
    <property type="match status" value="1"/>
</dbReference>
<proteinExistence type="predicted"/>
<dbReference type="AlphaFoldDB" id="A0AAV3R1S1"/>
<dbReference type="EMBL" id="BAABME010007191">
    <property type="protein sequence ID" value="GAA0170314.1"/>
    <property type="molecule type" value="Genomic_DNA"/>
</dbReference>
<evidence type="ECO:0000313" key="2">
    <source>
        <dbReference type="EMBL" id="GAA0170314.1"/>
    </source>
</evidence>
<sequence>MKEDRWLKAALIDSTMVADLLLRLNQPPPPSFHRLVPPVSWGQKQQRSTPGRKYFSTTRCSPRTPLSFSGATASPSDETSVSYTQPPSSSRSKNVSQLKEEETELLKEGVNLKRDLKSIHVTLKKQRNRRGNLKKIKCGLNQQSTERGALSTEPEVQLANHRSRMESSTGNLHQPILPRHAIKKESALVNSCGMQEVAETNKRGFFLPDLNMPVGDDDIAAELW</sequence>
<evidence type="ECO:0000256" key="1">
    <source>
        <dbReference type="SAM" id="MobiDB-lite"/>
    </source>
</evidence>